<name>A0ABZ0RS51_9BACT</name>
<proteinExistence type="predicted"/>
<dbReference type="Proteomes" id="UP001324993">
    <property type="component" value="Chromosome"/>
</dbReference>
<dbReference type="RefSeq" id="WP_319834631.1">
    <property type="nucleotide sequence ID" value="NZ_CP138858.1"/>
</dbReference>
<organism evidence="1 2">
    <name type="scientific">Coraliomargarita algicola</name>
    <dbReference type="NCBI Taxonomy" id="3092156"/>
    <lineage>
        <taxon>Bacteria</taxon>
        <taxon>Pseudomonadati</taxon>
        <taxon>Verrucomicrobiota</taxon>
        <taxon>Opitutia</taxon>
        <taxon>Puniceicoccales</taxon>
        <taxon>Coraliomargaritaceae</taxon>
        <taxon>Coraliomargarita</taxon>
    </lineage>
</organism>
<evidence type="ECO:0000313" key="1">
    <source>
        <dbReference type="EMBL" id="WPJ97810.1"/>
    </source>
</evidence>
<sequence>MKQEEMDEDYKAVLEELLAEHKEFDERFARGEPNPLGNLNRRNFRTLIKVNMWGWLKVQASPRVFSLYQKKFESMLNECKEYCSQETSLTHKQECEKLIAEVEQLYTAKLRKQEQVKQLATEKLAWELLPPGETTFERLNSAIEKSKVYRDEAFDRSRLDTAYSLNPNKIYVGQNEFSGYFAFLYPWTTKVLLENPNYGNAAYVFTDSWKTLSRLPKSKLLAYHANKVKKLIHHKQSDGWKSELMRALTSQ</sequence>
<protein>
    <submittedName>
        <fullName evidence="1">Uncharacterized protein</fullName>
    </submittedName>
</protein>
<dbReference type="EMBL" id="CP138858">
    <property type="protein sequence ID" value="WPJ97810.1"/>
    <property type="molecule type" value="Genomic_DNA"/>
</dbReference>
<evidence type="ECO:0000313" key="2">
    <source>
        <dbReference type="Proteomes" id="UP001324993"/>
    </source>
</evidence>
<keyword evidence="2" id="KW-1185">Reference proteome</keyword>
<accession>A0ABZ0RS51</accession>
<gene>
    <name evidence="1" type="ORF">SH580_08805</name>
</gene>
<reference evidence="1 2" key="1">
    <citation type="submission" date="2023-11" db="EMBL/GenBank/DDBJ databases">
        <title>Coraliomargarita sp. nov., isolated from marine algae.</title>
        <authorList>
            <person name="Lee J.K."/>
            <person name="Baek J.H."/>
            <person name="Kim J.M."/>
            <person name="Choi D.G."/>
            <person name="Jeon C.O."/>
        </authorList>
    </citation>
    <scope>NUCLEOTIDE SEQUENCE [LARGE SCALE GENOMIC DNA]</scope>
    <source>
        <strain evidence="1 2">J2-16</strain>
    </source>
</reference>